<feature type="compositionally biased region" description="Low complexity" evidence="1">
    <location>
        <begin position="209"/>
        <end position="220"/>
    </location>
</feature>
<feature type="compositionally biased region" description="Polar residues" evidence="1">
    <location>
        <begin position="185"/>
        <end position="198"/>
    </location>
</feature>
<organism evidence="3 4">
    <name type="scientific">Caenorhabditis bovis</name>
    <dbReference type="NCBI Taxonomy" id="2654633"/>
    <lineage>
        <taxon>Eukaryota</taxon>
        <taxon>Metazoa</taxon>
        <taxon>Ecdysozoa</taxon>
        <taxon>Nematoda</taxon>
        <taxon>Chromadorea</taxon>
        <taxon>Rhabditida</taxon>
        <taxon>Rhabditina</taxon>
        <taxon>Rhabditomorpha</taxon>
        <taxon>Rhabditoidea</taxon>
        <taxon>Rhabditidae</taxon>
        <taxon>Peloderinae</taxon>
        <taxon>Caenorhabditis</taxon>
    </lineage>
</organism>
<evidence type="ECO:0000256" key="2">
    <source>
        <dbReference type="SAM" id="Phobius"/>
    </source>
</evidence>
<keyword evidence="2" id="KW-1133">Transmembrane helix</keyword>
<keyword evidence="2" id="KW-0812">Transmembrane</keyword>
<keyword evidence="4" id="KW-1185">Reference proteome</keyword>
<evidence type="ECO:0000256" key="1">
    <source>
        <dbReference type="SAM" id="MobiDB-lite"/>
    </source>
</evidence>
<dbReference type="OrthoDB" id="5819888at2759"/>
<proteinExistence type="predicted"/>
<accession>A0A8S1FB92</accession>
<sequence length="220" mass="24918">MSTCANSDDHDWTIYVMRNPFFWFAVFCAVITFITILINIYNYQCLKKDITKLKIANWAIEVLTERIRLQEPNSILIEEITRKLNARDENMFGGFTIGDENNGKKAELKDKTALREMIKGQKEADETKALIDARILVNTPMPNASSPPPNADSRIMKVTRAMIKETKGILALGKSKESIEEEPLISQTQNKKQNNSIDLMSPRPPTPTNPNQSQNSSSKK</sequence>
<evidence type="ECO:0000313" key="3">
    <source>
        <dbReference type="EMBL" id="CAB3411053.1"/>
    </source>
</evidence>
<keyword evidence="2" id="KW-0472">Membrane</keyword>
<protein>
    <submittedName>
        <fullName evidence="3">Uncharacterized protein</fullName>
    </submittedName>
</protein>
<reference evidence="3 4" key="1">
    <citation type="submission" date="2020-04" db="EMBL/GenBank/DDBJ databases">
        <authorList>
            <person name="Laetsch R D."/>
            <person name="Stevens L."/>
            <person name="Kumar S."/>
            <person name="Blaxter L. M."/>
        </authorList>
    </citation>
    <scope>NUCLEOTIDE SEQUENCE [LARGE SCALE GENOMIC DNA]</scope>
</reference>
<comment type="caution">
    <text evidence="3">The sequence shown here is derived from an EMBL/GenBank/DDBJ whole genome shotgun (WGS) entry which is preliminary data.</text>
</comment>
<dbReference type="Proteomes" id="UP000494206">
    <property type="component" value="Unassembled WGS sequence"/>
</dbReference>
<feature type="transmembrane region" description="Helical" evidence="2">
    <location>
        <begin position="21"/>
        <end position="43"/>
    </location>
</feature>
<evidence type="ECO:0000313" key="4">
    <source>
        <dbReference type="Proteomes" id="UP000494206"/>
    </source>
</evidence>
<dbReference type="EMBL" id="CADEPM010000012">
    <property type="protein sequence ID" value="CAB3411053.1"/>
    <property type="molecule type" value="Genomic_DNA"/>
</dbReference>
<dbReference type="AlphaFoldDB" id="A0A8S1FB92"/>
<feature type="region of interest" description="Disordered" evidence="1">
    <location>
        <begin position="174"/>
        <end position="220"/>
    </location>
</feature>
<name>A0A8S1FB92_9PELO</name>
<gene>
    <name evidence="3" type="ORF">CBOVIS_LOCUS12489</name>
</gene>